<dbReference type="RefSeq" id="WP_113630210.1">
    <property type="nucleotide sequence ID" value="NZ_QHCV01000012.1"/>
</dbReference>
<evidence type="ECO:0000256" key="1">
    <source>
        <dbReference type="SAM" id="MobiDB-lite"/>
    </source>
</evidence>
<feature type="chain" id="PRO_5016619271" description="Lipoprotein" evidence="2">
    <location>
        <begin position="21"/>
        <end position="103"/>
    </location>
</feature>
<organism evidence="3 4">
    <name type="scientific">Corynebacterium heidelbergense</name>
    <dbReference type="NCBI Taxonomy" id="2055947"/>
    <lineage>
        <taxon>Bacteria</taxon>
        <taxon>Bacillati</taxon>
        <taxon>Actinomycetota</taxon>
        <taxon>Actinomycetes</taxon>
        <taxon>Mycobacteriales</taxon>
        <taxon>Corynebacteriaceae</taxon>
        <taxon>Corynebacterium</taxon>
    </lineage>
</organism>
<protein>
    <recommendedName>
        <fullName evidence="5">Lipoprotein</fullName>
    </recommendedName>
</protein>
<dbReference type="PROSITE" id="PS51257">
    <property type="entry name" value="PROKAR_LIPOPROTEIN"/>
    <property type="match status" value="1"/>
</dbReference>
<evidence type="ECO:0000313" key="4">
    <source>
        <dbReference type="Proteomes" id="UP000251577"/>
    </source>
</evidence>
<feature type="signal peptide" evidence="2">
    <location>
        <begin position="1"/>
        <end position="20"/>
    </location>
</feature>
<name>A0A364V7X3_9CORY</name>
<gene>
    <name evidence="3" type="ORF">DLJ54_02110</name>
</gene>
<sequence>MKFRSITAAGLALATAAALAACSPPHQKDGGPHVDTATTGATAPSVETQETPAGQMSGTATSSTGVMGWTMNEPTTAAPTAANGTSGTMGTPTSAAGATATAR</sequence>
<feature type="compositionally biased region" description="Low complexity" evidence="1">
    <location>
        <begin position="74"/>
        <end position="103"/>
    </location>
</feature>
<dbReference type="Proteomes" id="UP000251577">
    <property type="component" value="Unassembled WGS sequence"/>
</dbReference>
<dbReference type="AlphaFoldDB" id="A0A364V7X3"/>
<proteinExistence type="predicted"/>
<evidence type="ECO:0008006" key="5">
    <source>
        <dbReference type="Google" id="ProtNLM"/>
    </source>
</evidence>
<keyword evidence="4" id="KW-1185">Reference proteome</keyword>
<keyword evidence="2" id="KW-0732">Signal</keyword>
<evidence type="ECO:0000313" key="3">
    <source>
        <dbReference type="EMBL" id="RAV32721.1"/>
    </source>
</evidence>
<accession>A0A364V7X3</accession>
<reference evidence="3 4" key="1">
    <citation type="journal article" date="2018" name="Syst. Appl. Microbiol.">
        <title>Corynebacterium heidelbergense sp. nov., isolated from the preen glands of Egyptian geese (Alopochen aegyptiacus).</title>
        <authorList>
            <person name="Braun M.S."/>
            <person name="Wang E."/>
            <person name="Zimmermann S."/>
            <person name="Wink M."/>
        </authorList>
    </citation>
    <scope>NUCLEOTIDE SEQUENCE [LARGE SCALE GENOMIC DNA]</scope>
    <source>
        <strain evidence="3 4">647</strain>
    </source>
</reference>
<feature type="region of interest" description="Disordered" evidence="1">
    <location>
        <begin position="22"/>
        <end position="103"/>
    </location>
</feature>
<dbReference type="EMBL" id="QHCV01000012">
    <property type="protein sequence ID" value="RAV32721.1"/>
    <property type="molecule type" value="Genomic_DNA"/>
</dbReference>
<feature type="compositionally biased region" description="Polar residues" evidence="1">
    <location>
        <begin position="36"/>
        <end position="65"/>
    </location>
</feature>
<evidence type="ECO:0000256" key="2">
    <source>
        <dbReference type="SAM" id="SignalP"/>
    </source>
</evidence>
<comment type="caution">
    <text evidence="3">The sequence shown here is derived from an EMBL/GenBank/DDBJ whole genome shotgun (WGS) entry which is preliminary data.</text>
</comment>